<dbReference type="AlphaFoldDB" id="A3QG33"/>
<keyword evidence="1" id="KW-0472">Membrane</keyword>
<dbReference type="InterPro" id="IPR021521">
    <property type="entry name" value="DUF3185"/>
</dbReference>
<dbReference type="STRING" id="323850.Shew_2565"/>
<organism evidence="2 3">
    <name type="scientific">Shewanella loihica (strain ATCC BAA-1088 / PV-4)</name>
    <dbReference type="NCBI Taxonomy" id="323850"/>
    <lineage>
        <taxon>Bacteria</taxon>
        <taxon>Pseudomonadati</taxon>
        <taxon>Pseudomonadota</taxon>
        <taxon>Gammaproteobacteria</taxon>
        <taxon>Alteromonadales</taxon>
        <taxon>Shewanellaceae</taxon>
        <taxon>Shewanella</taxon>
    </lineage>
</organism>
<sequence>MKYGFKLSYAGTEIDFQEVGEMKSKYLGIVLLVIGVALAWWGYNIYDSTSSQITRAVNGDTPIEAWAGMVGGAICVLIGLLKLK</sequence>
<name>A3QG33_SHELP</name>
<gene>
    <name evidence="2" type="ordered locus">Shew_2565</name>
</gene>
<proteinExistence type="predicted"/>
<evidence type="ECO:0008006" key="4">
    <source>
        <dbReference type="Google" id="ProtNLM"/>
    </source>
</evidence>
<dbReference type="eggNOG" id="ENOG50334BH">
    <property type="taxonomic scope" value="Bacteria"/>
</dbReference>
<dbReference type="KEGG" id="slo:Shew_2565"/>
<accession>A3QG33</accession>
<keyword evidence="1" id="KW-1133">Transmembrane helix</keyword>
<dbReference type="EMBL" id="CP000606">
    <property type="protein sequence ID" value="ABO24431.1"/>
    <property type="molecule type" value="Genomic_DNA"/>
</dbReference>
<dbReference type="Pfam" id="PF11381">
    <property type="entry name" value="DUF3185"/>
    <property type="match status" value="1"/>
</dbReference>
<reference evidence="2 3" key="1">
    <citation type="submission" date="2007-03" db="EMBL/GenBank/DDBJ databases">
        <title>Complete sequence of Shewanella loihica PV-4.</title>
        <authorList>
            <consortium name="US DOE Joint Genome Institute"/>
            <person name="Copeland A."/>
            <person name="Lucas S."/>
            <person name="Lapidus A."/>
            <person name="Barry K."/>
            <person name="Detter J.C."/>
            <person name="Glavina del Rio T."/>
            <person name="Hammon N."/>
            <person name="Israni S."/>
            <person name="Dalin E."/>
            <person name="Tice H."/>
            <person name="Pitluck S."/>
            <person name="Chain P."/>
            <person name="Malfatti S."/>
            <person name="Shin M."/>
            <person name="Vergez L."/>
            <person name="Schmutz J."/>
            <person name="Larimer F."/>
            <person name="Land M."/>
            <person name="Hauser L."/>
            <person name="Kyrpides N."/>
            <person name="Mikhailova N."/>
            <person name="Romine M.F."/>
            <person name="Serres G."/>
            <person name="Fredrickson J."/>
            <person name="Tiedje J."/>
            <person name="Richardson P."/>
        </authorList>
    </citation>
    <scope>NUCLEOTIDE SEQUENCE [LARGE SCALE GENOMIC DNA]</scope>
    <source>
        <strain evidence="3">ATCC BAA-1088 / PV-4</strain>
    </source>
</reference>
<evidence type="ECO:0000313" key="2">
    <source>
        <dbReference type="EMBL" id="ABO24431.1"/>
    </source>
</evidence>
<feature type="transmembrane region" description="Helical" evidence="1">
    <location>
        <begin position="63"/>
        <end position="81"/>
    </location>
</feature>
<dbReference type="Proteomes" id="UP000001558">
    <property type="component" value="Chromosome"/>
</dbReference>
<keyword evidence="1" id="KW-0812">Transmembrane</keyword>
<evidence type="ECO:0000256" key="1">
    <source>
        <dbReference type="SAM" id="Phobius"/>
    </source>
</evidence>
<dbReference type="HOGENOM" id="CLU_185884_0_1_6"/>
<evidence type="ECO:0000313" key="3">
    <source>
        <dbReference type="Proteomes" id="UP000001558"/>
    </source>
</evidence>
<feature type="transmembrane region" description="Helical" evidence="1">
    <location>
        <begin position="26"/>
        <end position="43"/>
    </location>
</feature>
<protein>
    <recommendedName>
        <fullName evidence="4">DUF3185 family protein</fullName>
    </recommendedName>
</protein>
<keyword evidence="3" id="KW-1185">Reference proteome</keyword>